<dbReference type="SUPFAM" id="SSF48452">
    <property type="entry name" value="TPR-like"/>
    <property type="match status" value="1"/>
</dbReference>
<feature type="repeat" description="TPR" evidence="7">
    <location>
        <begin position="534"/>
        <end position="567"/>
    </location>
</feature>
<dbReference type="Gene3D" id="1.10.510.10">
    <property type="entry name" value="Transferase(Phosphotransferase) domain 1"/>
    <property type="match status" value="1"/>
</dbReference>
<keyword evidence="7" id="KW-0802">TPR repeat</keyword>
<dbReference type="PANTHER" id="PTHR43289:SF6">
    <property type="entry name" value="SERINE_THREONINE-PROTEIN KINASE NEKL-3"/>
    <property type="match status" value="1"/>
</dbReference>
<dbReference type="PROSITE" id="PS50011">
    <property type="entry name" value="PROTEIN_KINASE_DOM"/>
    <property type="match status" value="1"/>
</dbReference>
<keyword evidence="9" id="KW-0472">Membrane</keyword>
<feature type="compositionally biased region" description="Polar residues" evidence="8">
    <location>
        <begin position="88"/>
        <end position="100"/>
    </location>
</feature>
<keyword evidence="2" id="KW-0723">Serine/threonine-protein kinase</keyword>
<dbReference type="InterPro" id="IPR011990">
    <property type="entry name" value="TPR-like_helical_dom_sf"/>
</dbReference>
<dbReference type="SMART" id="SM00028">
    <property type="entry name" value="TPR"/>
    <property type="match status" value="4"/>
</dbReference>
<dbReference type="PROSITE" id="PS50293">
    <property type="entry name" value="TPR_REGION"/>
    <property type="match status" value="2"/>
</dbReference>
<accession>A0A5S9IT43</accession>
<dbReference type="GO" id="GO:0005524">
    <property type="term" value="F:ATP binding"/>
    <property type="evidence" value="ECO:0007669"/>
    <property type="project" value="UniProtKB-KW"/>
</dbReference>
<dbReference type="PROSITE" id="PS50005">
    <property type="entry name" value="TPR"/>
    <property type="match status" value="3"/>
</dbReference>
<organism evidence="11 12">
    <name type="scientific">Uabimicrobium amorphum</name>
    <dbReference type="NCBI Taxonomy" id="2596890"/>
    <lineage>
        <taxon>Bacteria</taxon>
        <taxon>Pseudomonadati</taxon>
        <taxon>Planctomycetota</taxon>
        <taxon>Candidatus Uabimicrobiia</taxon>
        <taxon>Candidatus Uabimicrobiales</taxon>
        <taxon>Candidatus Uabimicrobiaceae</taxon>
        <taxon>Candidatus Uabimicrobium</taxon>
    </lineage>
</organism>
<dbReference type="AlphaFoldDB" id="A0A5S9IT43"/>
<dbReference type="EC" id="2.7.11.1" evidence="1"/>
<evidence type="ECO:0000256" key="2">
    <source>
        <dbReference type="ARBA" id="ARBA00022527"/>
    </source>
</evidence>
<evidence type="ECO:0000256" key="6">
    <source>
        <dbReference type="ARBA" id="ARBA00022840"/>
    </source>
</evidence>
<dbReference type="OrthoDB" id="225358at2"/>
<dbReference type="EMBL" id="AP019860">
    <property type="protein sequence ID" value="BBM87444.1"/>
    <property type="molecule type" value="Genomic_DNA"/>
</dbReference>
<reference evidence="11 12" key="1">
    <citation type="submission" date="2019-08" db="EMBL/GenBank/DDBJ databases">
        <title>Complete genome sequence of Candidatus Uab amorphum.</title>
        <authorList>
            <person name="Shiratori T."/>
            <person name="Suzuki S."/>
            <person name="Kakizawa Y."/>
            <person name="Ishida K."/>
        </authorList>
    </citation>
    <scope>NUCLEOTIDE SEQUENCE [LARGE SCALE GENOMIC DNA]</scope>
    <source>
        <strain evidence="11 12">SRT547</strain>
    </source>
</reference>
<evidence type="ECO:0000256" key="5">
    <source>
        <dbReference type="ARBA" id="ARBA00022777"/>
    </source>
</evidence>
<feature type="transmembrane region" description="Helical" evidence="9">
    <location>
        <begin position="426"/>
        <end position="446"/>
    </location>
</feature>
<evidence type="ECO:0000259" key="10">
    <source>
        <dbReference type="PROSITE" id="PS50011"/>
    </source>
</evidence>
<dbReference type="KEGG" id="uam:UABAM_05853"/>
<feature type="domain" description="Protein kinase" evidence="10">
    <location>
        <begin position="139"/>
        <end position="399"/>
    </location>
</feature>
<dbReference type="SUPFAM" id="SSF56112">
    <property type="entry name" value="Protein kinase-like (PK-like)"/>
    <property type="match status" value="1"/>
</dbReference>
<feature type="compositionally biased region" description="Low complexity" evidence="8">
    <location>
        <begin position="106"/>
        <end position="132"/>
    </location>
</feature>
<evidence type="ECO:0000256" key="9">
    <source>
        <dbReference type="SAM" id="Phobius"/>
    </source>
</evidence>
<name>A0A5S9IT43_UABAM</name>
<dbReference type="CDD" id="cd14014">
    <property type="entry name" value="STKc_PknB_like"/>
    <property type="match status" value="1"/>
</dbReference>
<keyword evidence="12" id="KW-1185">Reference proteome</keyword>
<evidence type="ECO:0000256" key="8">
    <source>
        <dbReference type="SAM" id="MobiDB-lite"/>
    </source>
</evidence>
<dbReference type="InterPro" id="IPR008271">
    <property type="entry name" value="Ser/Thr_kinase_AS"/>
</dbReference>
<evidence type="ECO:0000313" key="12">
    <source>
        <dbReference type="Proteomes" id="UP000326354"/>
    </source>
</evidence>
<feature type="repeat" description="TPR" evidence="7">
    <location>
        <begin position="466"/>
        <end position="499"/>
    </location>
</feature>
<evidence type="ECO:0000256" key="4">
    <source>
        <dbReference type="ARBA" id="ARBA00022741"/>
    </source>
</evidence>
<evidence type="ECO:0000313" key="11">
    <source>
        <dbReference type="EMBL" id="BBM87444.1"/>
    </source>
</evidence>
<dbReference type="Proteomes" id="UP000326354">
    <property type="component" value="Chromosome"/>
</dbReference>
<keyword evidence="9" id="KW-1133">Transmembrane helix</keyword>
<dbReference type="SMART" id="SM00220">
    <property type="entry name" value="S_TKc"/>
    <property type="match status" value="1"/>
</dbReference>
<dbReference type="GO" id="GO:0004674">
    <property type="term" value="F:protein serine/threonine kinase activity"/>
    <property type="evidence" value="ECO:0007669"/>
    <property type="project" value="UniProtKB-KW"/>
</dbReference>
<dbReference type="Gene3D" id="3.30.200.20">
    <property type="entry name" value="Phosphorylase Kinase, domain 1"/>
    <property type="match status" value="1"/>
</dbReference>
<dbReference type="InterPro" id="IPR011009">
    <property type="entry name" value="Kinase-like_dom_sf"/>
</dbReference>
<feature type="repeat" description="TPR" evidence="7">
    <location>
        <begin position="500"/>
        <end position="533"/>
    </location>
</feature>
<dbReference type="InterPro" id="IPR000719">
    <property type="entry name" value="Prot_kinase_dom"/>
</dbReference>
<evidence type="ECO:0000256" key="1">
    <source>
        <dbReference type="ARBA" id="ARBA00012513"/>
    </source>
</evidence>
<gene>
    <name evidence="11" type="ORF">UABAM_05853</name>
</gene>
<dbReference type="FunFam" id="1.10.510.10:FF:000021">
    <property type="entry name" value="Serine/threonine protein kinase"/>
    <property type="match status" value="1"/>
</dbReference>
<dbReference type="RefSeq" id="WP_151971464.1">
    <property type="nucleotide sequence ID" value="NZ_AP019860.1"/>
</dbReference>
<proteinExistence type="predicted"/>
<dbReference type="PANTHER" id="PTHR43289">
    <property type="entry name" value="MITOGEN-ACTIVATED PROTEIN KINASE KINASE KINASE 20-RELATED"/>
    <property type="match status" value="1"/>
</dbReference>
<keyword evidence="3" id="KW-0808">Transferase</keyword>
<protein>
    <recommendedName>
        <fullName evidence="1">non-specific serine/threonine protein kinase</fullName>
        <ecNumber evidence="1">2.7.11.1</ecNumber>
    </recommendedName>
</protein>
<dbReference type="InterPro" id="IPR019734">
    <property type="entry name" value="TPR_rpt"/>
</dbReference>
<keyword evidence="6" id="KW-0067">ATP-binding</keyword>
<dbReference type="PROSITE" id="PS00108">
    <property type="entry name" value="PROTEIN_KINASE_ST"/>
    <property type="match status" value="1"/>
</dbReference>
<dbReference type="Gene3D" id="1.25.40.10">
    <property type="entry name" value="Tetratricopeptide repeat domain"/>
    <property type="match status" value="1"/>
</dbReference>
<dbReference type="Pfam" id="PF14559">
    <property type="entry name" value="TPR_19"/>
    <property type="match status" value="1"/>
</dbReference>
<keyword evidence="5 11" id="KW-0418">Kinase</keyword>
<feature type="region of interest" description="Disordered" evidence="8">
    <location>
        <begin position="88"/>
        <end position="134"/>
    </location>
</feature>
<keyword evidence="4" id="KW-0547">Nucleotide-binding</keyword>
<dbReference type="Pfam" id="PF00069">
    <property type="entry name" value="Pkinase"/>
    <property type="match status" value="1"/>
</dbReference>
<evidence type="ECO:0000256" key="3">
    <source>
        <dbReference type="ARBA" id="ARBA00022679"/>
    </source>
</evidence>
<sequence length="607" mass="69964">MANTNRAMDFRTFCAQWEERVFIQVLLNWRLASQEQIQNALREKSSPLSPANTTLGQILVRNRVLSPVNFSKANNVVRQQLQTMYTKQQGDTARISQTSHGLAAGQQQQQQQQQQQLKQSQATQQNSQPQQQTRRFGSYELIEEIARGGMGVVYKARQMYLNRIVALKLLLSGTAATESEILRFKREAEAAGSLQHANIVSIYEIGKQDNHHYFTMDFVDGETLQALIKKKKPRKKLLEYIIKVAHALQHAHQRGVIHRDIKPSNIIVSKDGEPKVTDFGLAKKLDAETMLTESGSALGTPFYMSPEQTTGEKEVTGQSDIYSLGVILYEVLTGRYPFNGSTLVELYHKIVNDDPVPPRKINRKVDKDLEIICLKCMEKVPEMRYASAKDLADDLENYLKGEAISARRSSPVYRWGRKIKKNKKTIGAVVWGIVTFSALIWLLFFGTMDLELYNIPKEERPQYLKARKHMEEGRLLIRKHKLEEAIKAFEKAIKDYKKMKEAYISIGDIYQVYKDYQKALQEYSRVLEIDKKYAPAYFRKGHSYMGLKDWDRAIDEFTMAIKHKPDYTEAYDGRSQAYRNRGDKNQNSADFEKSIKDYEKARELEKK</sequence>
<keyword evidence="9" id="KW-0812">Transmembrane</keyword>
<evidence type="ECO:0000256" key="7">
    <source>
        <dbReference type="PROSITE-ProRule" id="PRU00339"/>
    </source>
</evidence>